<dbReference type="AlphaFoldDB" id="A0A125BEV4"/>
<reference evidence="1 2" key="1">
    <citation type="submission" date="2016-01" db="EMBL/GenBank/DDBJ databases">
        <title>Draft genome of the antarctic isolate Shewanella frigidimarina Ag06-30.</title>
        <authorList>
            <person name="Parmeciano Di Noto G."/>
            <person name="Vazquez S."/>
            <person name="Mac Cormack W."/>
            <person name="Iriarte A."/>
            <person name="Quiroga C."/>
        </authorList>
    </citation>
    <scope>NUCLEOTIDE SEQUENCE [LARGE SCALE GENOMIC DNA]</scope>
    <source>
        <strain evidence="1 2">Ag06-30</strain>
    </source>
</reference>
<comment type="caution">
    <text evidence="1">The sequence shown here is derived from an EMBL/GenBank/DDBJ whole genome shotgun (WGS) entry which is preliminary data.</text>
</comment>
<evidence type="ECO:0008006" key="3">
    <source>
        <dbReference type="Google" id="ProtNLM"/>
    </source>
</evidence>
<evidence type="ECO:0000313" key="1">
    <source>
        <dbReference type="EMBL" id="KVX02993.1"/>
    </source>
</evidence>
<dbReference type="EMBL" id="LRDC01000002">
    <property type="protein sequence ID" value="KVX02993.1"/>
    <property type="molecule type" value="Genomic_DNA"/>
</dbReference>
<dbReference type="InterPro" id="IPR036641">
    <property type="entry name" value="HPT_dom_sf"/>
</dbReference>
<name>A0A125BEV4_SHEFR</name>
<accession>A0A125BEV4</accession>
<organism evidence="1">
    <name type="scientific">Shewanella frigidimarina</name>
    <dbReference type="NCBI Taxonomy" id="56812"/>
    <lineage>
        <taxon>Bacteria</taxon>
        <taxon>Pseudomonadati</taxon>
        <taxon>Pseudomonadota</taxon>
        <taxon>Gammaproteobacteria</taxon>
        <taxon>Alteromonadales</taxon>
        <taxon>Shewanellaceae</taxon>
        <taxon>Shewanella</taxon>
    </lineage>
</organism>
<evidence type="ECO:0000313" key="2">
    <source>
        <dbReference type="Proteomes" id="UP000055702"/>
    </source>
</evidence>
<protein>
    <recommendedName>
        <fullName evidence="3">HPt domain-containing protein</fullName>
    </recommendedName>
</protein>
<sequence>MTKNKQLSGINSSELALTGKSERHITLFCMQHQLKCHQALTHFSGNKSTYFKSVQLFINDLTLYIQQIMASPNIPADFTPMLHTLKSSAATLGFTELACYARNHEIKLTHYSPTEFSQFHKILLATLTTNKELAIMLIPLLEKDLQASNSQKDMPILEVNNEFIMIYATLMEEVNHYNMNAINTFAQIAKTLNLIAPQHVELLAQSINQLKFQQAENILADIYPLIVNIQK</sequence>
<dbReference type="SUPFAM" id="SSF47226">
    <property type="entry name" value="Histidine-containing phosphotransfer domain, HPT domain"/>
    <property type="match status" value="1"/>
</dbReference>
<dbReference type="Gene3D" id="1.20.120.160">
    <property type="entry name" value="HPT domain"/>
    <property type="match status" value="1"/>
</dbReference>
<dbReference type="GO" id="GO:0000160">
    <property type="term" value="P:phosphorelay signal transduction system"/>
    <property type="evidence" value="ECO:0007669"/>
    <property type="project" value="InterPro"/>
</dbReference>
<proteinExistence type="predicted"/>
<dbReference type="RefSeq" id="WP_059744689.1">
    <property type="nucleotide sequence ID" value="NZ_JBOZPT010000002.1"/>
</dbReference>
<dbReference type="Proteomes" id="UP000055702">
    <property type="component" value="Unassembled WGS sequence"/>
</dbReference>
<gene>
    <name evidence="1" type="ORF">AWJ07_11865</name>
</gene>